<evidence type="ECO:0000256" key="7">
    <source>
        <dbReference type="ARBA" id="ARBA00022786"/>
    </source>
</evidence>
<dbReference type="SMART" id="SM00184">
    <property type="entry name" value="RING"/>
    <property type="match status" value="1"/>
</dbReference>
<evidence type="ECO:0000313" key="12">
    <source>
        <dbReference type="EMBL" id="KAG6468057.1"/>
    </source>
</evidence>
<dbReference type="EC" id="2.3.2.27" evidence="3"/>
<dbReference type="SUPFAM" id="SSF57850">
    <property type="entry name" value="RING/U-box"/>
    <property type="match status" value="1"/>
</dbReference>
<evidence type="ECO:0000256" key="4">
    <source>
        <dbReference type="ARBA" id="ARBA00022679"/>
    </source>
</evidence>
<evidence type="ECO:0000256" key="5">
    <source>
        <dbReference type="ARBA" id="ARBA00022723"/>
    </source>
</evidence>
<dbReference type="AlphaFoldDB" id="A0A8J5ETF3"/>
<dbReference type="PANTHER" id="PTHR22937">
    <property type="entry name" value="E3 UBIQUITIN-PROTEIN LIGASE RNF165"/>
    <property type="match status" value="1"/>
</dbReference>
<evidence type="ECO:0000256" key="6">
    <source>
        <dbReference type="ARBA" id="ARBA00022771"/>
    </source>
</evidence>
<evidence type="ECO:0000256" key="9">
    <source>
        <dbReference type="PROSITE-ProRule" id="PRU00175"/>
    </source>
</evidence>
<keyword evidence="13" id="KW-1185">Reference proteome</keyword>
<comment type="pathway">
    <text evidence="2">Protein modification; protein ubiquitination.</text>
</comment>
<comment type="catalytic activity">
    <reaction evidence="1">
        <text>S-ubiquitinyl-[E2 ubiquitin-conjugating enzyme]-L-cysteine + [acceptor protein]-L-lysine = [E2 ubiquitin-conjugating enzyme]-L-cysteine + N(6)-ubiquitinyl-[acceptor protein]-L-lysine.</text>
        <dbReference type="EC" id="2.3.2.27"/>
    </reaction>
</comment>
<dbReference type="Gene3D" id="3.30.40.10">
    <property type="entry name" value="Zinc/RING finger domain, C3HC4 (zinc finger)"/>
    <property type="match status" value="1"/>
</dbReference>
<feature type="region of interest" description="Disordered" evidence="10">
    <location>
        <begin position="184"/>
        <end position="204"/>
    </location>
</feature>
<gene>
    <name evidence="12" type="ORF">ZIOFF_072623</name>
</gene>
<proteinExistence type="predicted"/>
<evidence type="ECO:0000256" key="1">
    <source>
        <dbReference type="ARBA" id="ARBA00000900"/>
    </source>
</evidence>
<evidence type="ECO:0000256" key="10">
    <source>
        <dbReference type="SAM" id="MobiDB-lite"/>
    </source>
</evidence>
<protein>
    <recommendedName>
        <fullName evidence="3">RING-type E3 ubiquitin transferase</fullName>
        <ecNumber evidence="3">2.3.2.27</ecNumber>
    </recommendedName>
</protein>
<dbReference type="FunFam" id="3.30.40.10:FF:000309">
    <property type="entry name" value="E3 ubiquitin-protein ligase MBR2"/>
    <property type="match status" value="1"/>
</dbReference>
<keyword evidence="5" id="KW-0479">Metal-binding</keyword>
<evidence type="ECO:0000259" key="11">
    <source>
        <dbReference type="PROSITE" id="PS50089"/>
    </source>
</evidence>
<dbReference type="PANTHER" id="PTHR22937:SF213">
    <property type="entry name" value="RING-TYPE E3 UBIQUITIN TRANSFERASE"/>
    <property type="match status" value="1"/>
</dbReference>
<evidence type="ECO:0000256" key="8">
    <source>
        <dbReference type="ARBA" id="ARBA00022833"/>
    </source>
</evidence>
<dbReference type="Pfam" id="PF13639">
    <property type="entry name" value="zf-RING_2"/>
    <property type="match status" value="1"/>
</dbReference>
<keyword evidence="7" id="KW-0833">Ubl conjugation pathway</keyword>
<evidence type="ECO:0000256" key="3">
    <source>
        <dbReference type="ARBA" id="ARBA00012483"/>
    </source>
</evidence>
<comment type="caution">
    <text evidence="12">The sequence shown here is derived from an EMBL/GenBank/DDBJ whole genome shotgun (WGS) entry which is preliminary data.</text>
</comment>
<dbReference type="GO" id="GO:0010228">
    <property type="term" value="P:vegetative to reproductive phase transition of meristem"/>
    <property type="evidence" value="ECO:0007669"/>
    <property type="project" value="UniProtKB-ARBA"/>
</dbReference>
<feature type="region of interest" description="Disordered" evidence="10">
    <location>
        <begin position="554"/>
        <end position="585"/>
    </location>
</feature>
<keyword evidence="6 9" id="KW-0863">Zinc-finger</keyword>
<dbReference type="InterPro" id="IPR013083">
    <property type="entry name" value="Znf_RING/FYVE/PHD"/>
</dbReference>
<dbReference type="PROSITE" id="PS50089">
    <property type="entry name" value="ZF_RING_2"/>
    <property type="match status" value="1"/>
</dbReference>
<feature type="domain" description="RING-type" evidence="11">
    <location>
        <begin position="740"/>
        <end position="781"/>
    </location>
</feature>
<reference evidence="12 13" key="1">
    <citation type="submission" date="2020-08" db="EMBL/GenBank/DDBJ databases">
        <title>Plant Genome Project.</title>
        <authorList>
            <person name="Zhang R.-G."/>
        </authorList>
    </citation>
    <scope>NUCLEOTIDE SEQUENCE [LARGE SCALE GENOMIC DNA]</scope>
    <source>
        <tissue evidence="12">Rhizome</tissue>
    </source>
</reference>
<feature type="compositionally biased region" description="Polar residues" evidence="10">
    <location>
        <begin position="554"/>
        <end position="576"/>
    </location>
</feature>
<keyword evidence="4" id="KW-0808">Transferase</keyword>
<dbReference type="InterPro" id="IPR001841">
    <property type="entry name" value="Znf_RING"/>
</dbReference>
<organism evidence="12 13">
    <name type="scientific">Zingiber officinale</name>
    <name type="common">Ginger</name>
    <name type="synonym">Amomum zingiber</name>
    <dbReference type="NCBI Taxonomy" id="94328"/>
    <lineage>
        <taxon>Eukaryota</taxon>
        <taxon>Viridiplantae</taxon>
        <taxon>Streptophyta</taxon>
        <taxon>Embryophyta</taxon>
        <taxon>Tracheophyta</taxon>
        <taxon>Spermatophyta</taxon>
        <taxon>Magnoliopsida</taxon>
        <taxon>Liliopsida</taxon>
        <taxon>Zingiberales</taxon>
        <taxon>Zingiberaceae</taxon>
        <taxon>Zingiber</taxon>
    </lineage>
</organism>
<dbReference type="GO" id="GO:0061630">
    <property type="term" value="F:ubiquitin protein ligase activity"/>
    <property type="evidence" value="ECO:0007669"/>
    <property type="project" value="UniProtKB-EC"/>
</dbReference>
<dbReference type="EMBL" id="JACMSC010000022">
    <property type="protein sequence ID" value="KAG6468057.1"/>
    <property type="molecule type" value="Genomic_DNA"/>
</dbReference>
<dbReference type="InterPro" id="IPR045191">
    <property type="entry name" value="MBR1/2-like"/>
</dbReference>
<dbReference type="Proteomes" id="UP000734854">
    <property type="component" value="Unassembled WGS sequence"/>
</dbReference>
<dbReference type="GO" id="GO:0043161">
    <property type="term" value="P:proteasome-mediated ubiquitin-dependent protein catabolic process"/>
    <property type="evidence" value="ECO:0007669"/>
    <property type="project" value="UniProtKB-ARBA"/>
</dbReference>
<accession>A0A8J5ETF3</accession>
<dbReference type="GO" id="GO:0008270">
    <property type="term" value="F:zinc ion binding"/>
    <property type="evidence" value="ECO:0007669"/>
    <property type="project" value="UniProtKB-KW"/>
</dbReference>
<evidence type="ECO:0000256" key="2">
    <source>
        <dbReference type="ARBA" id="ARBA00004906"/>
    </source>
</evidence>
<sequence length="794" mass="87970">MELRLWRLRQKLEVEMWPIRPMWPLDIFCDVGGGSVVLRKWWTLRGQLLAAWMTEVGKFFSVGVAELFNPICGSRVYIGPRLGRVARENLIALMQGERSTFQPFCDVLEIDQPSSSSTSVMDQQMLWNDLPLSVENQDLRHNPLSSRETILCREVASQENSSLDFWDQVGPCSTMPSLNQGSPSEIIPESDWMPSAPGRTGEPRIVDSRCEAMDTLSFETDNADLNINLGNNRQPSFQFLDVNEPPTENVEMSSQFLDMQLHSGSSNEGSSPCQHVPISSSSRAIDFFSKNDGGKQKIAECSSHKRKNVKQDDAECSASVHSTIFGEGSNCAGEEINVRISTLRRGATSDRHHYVSASGNSESFRQNNRMKISHANETNDFTPGLCLLGNGITSYNPWPAQPSSATAPSNQSYDSSYLGSNLGARKQHNLCTPPVVSLDLYPFPQSGISTTEVGSSSGSPAIAVDGSVVEPDQLHAPINISEQVSVSPISTMSMIPDQTNWHSASGTTVLSGNSVPTSQVGTNLGVHQSSGANWLTHQNRRRISEAVRRNFLSSGSECRGQTISLPPHQNNSSTPQEVGRHQSGAVSRALQHPYLRLNMLHRQNSGALGIPLPARTPAAARERRNRMSEIRNVFDLIRRGDNLLLQAYVKEENWICIVYVFGQDVLLLEQSAFVGGANLLDRYRDMRLDVDNMSYEELLQLGERIGSVNTGLSEEKILECLQQHKHVALAAEPSEEVEPCCICREEYVEGEELGRLDCSHDFHSSCIKKWLVIKNLCPICKTTALSTRKEDEIH</sequence>
<keyword evidence="8" id="KW-0862">Zinc</keyword>
<evidence type="ECO:0000313" key="13">
    <source>
        <dbReference type="Proteomes" id="UP000734854"/>
    </source>
</evidence>
<name>A0A8J5ETF3_ZINOF</name>